<gene>
    <name evidence="2" type="ORF">HID58_042253</name>
</gene>
<feature type="non-terminal residue" evidence="2">
    <location>
        <position position="347"/>
    </location>
</feature>
<feature type="compositionally biased region" description="Basic and acidic residues" evidence="1">
    <location>
        <begin position="172"/>
        <end position="181"/>
    </location>
</feature>
<protein>
    <recommendedName>
        <fullName evidence="4">DUF4283 domain-containing protein</fullName>
    </recommendedName>
</protein>
<feature type="region of interest" description="Disordered" evidence="1">
    <location>
        <begin position="172"/>
        <end position="197"/>
    </location>
</feature>
<name>A0ABQ8BD48_BRANA</name>
<evidence type="ECO:0000313" key="2">
    <source>
        <dbReference type="EMBL" id="KAH0902750.1"/>
    </source>
</evidence>
<keyword evidence="3" id="KW-1185">Reference proteome</keyword>
<comment type="caution">
    <text evidence="2">The sequence shown here is derived from an EMBL/GenBank/DDBJ whole genome shotgun (WGS) entry which is preliminary data.</text>
</comment>
<sequence>MSGGVAAETVVGYDRSPWIKPPVAEPEPAPKAVDGIVSISIPDEILADPNPLWRCYVVGYFIGDAPHVGSIHATVNRIWSSPKMGSKIDVQGSDKWDGQVRYELNNARNVVNDLLLELEGIPPVLGSGEVGNKTRVVTVTGGPSNTEAQSQDWALVDGGLTLSLSPIRESNVDEKVEHQEENGVEISPSRFSEDDNTVEDDIEEGEVIAETQERVAKKETAKTVRLRNGASLKLSKQAAARPKDSKASRTVPTSKKASSRKMINKTHYGDLPGRTKQAFDEMCCCQNQVLLDPNPTTFVAAAVASDRWNKLARIEEKFFRQKSCIRWLGAGDQNTVVFHRAVQTRTS</sequence>
<dbReference type="Proteomes" id="UP000824890">
    <property type="component" value="Unassembled WGS sequence"/>
</dbReference>
<feature type="region of interest" description="Disordered" evidence="1">
    <location>
        <begin position="228"/>
        <end position="261"/>
    </location>
</feature>
<accession>A0ABQ8BD48</accession>
<evidence type="ECO:0000313" key="3">
    <source>
        <dbReference type="Proteomes" id="UP000824890"/>
    </source>
</evidence>
<proteinExistence type="predicted"/>
<organism evidence="2 3">
    <name type="scientific">Brassica napus</name>
    <name type="common">Rape</name>
    <dbReference type="NCBI Taxonomy" id="3708"/>
    <lineage>
        <taxon>Eukaryota</taxon>
        <taxon>Viridiplantae</taxon>
        <taxon>Streptophyta</taxon>
        <taxon>Embryophyta</taxon>
        <taxon>Tracheophyta</taxon>
        <taxon>Spermatophyta</taxon>
        <taxon>Magnoliopsida</taxon>
        <taxon>eudicotyledons</taxon>
        <taxon>Gunneridae</taxon>
        <taxon>Pentapetalae</taxon>
        <taxon>rosids</taxon>
        <taxon>malvids</taxon>
        <taxon>Brassicales</taxon>
        <taxon>Brassicaceae</taxon>
        <taxon>Brassiceae</taxon>
        <taxon>Brassica</taxon>
    </lineage>
</organism>
<reference evidence="2 3" key="1">
    <citation type="submission" date="2021-05" db="EMBL/GenBank/DDBJ databases">
        <title>Genome Assembly of Synthetic Allotetraploid Brassica napus Reveals Homoeologous Exchanges between Subgenomes.</title>
        <authorList>
            <person name="Davis J.T."/>
        </authorList>
    </citation>
    <scope>NUCLEOTIDE SEQUENCE [LARGE SCALE GENOMIC DNA]</scope>
    <source>
        <strain evidence="3">cv. Da-Ae</strain>
        <tissue evidence="2">Seedling</tissue>
    </source>
</reference>
<evidence type="ECO:0008006" key="4">
    <source>
        <dbReference type="Google" id="ProtNLM"/>
    </source>
</evidence>
<dbReference type="EMBL" id="JAGKQM010000011">
    <property type="protein sequence ID" value="KAH0902750.1"/>
    <property type="molecule type" value="Genomic_DNA"/>
</dbReference>
<evidence type="ECO:0000256" key="1">
    <source>
        <dbReference type="SAM" id="MobiDB-lite"/>
    </source>
</evidence>